<name>A0A6J6E886_9ZZZZ</name>
<evidence type="ECO:0000256" key="1">
    <source>
        <dbReference type="ARBA" id="ARBA00009114"/>
    </source>
</evidence>
<reference evidence="2" key="1">
    <citation type="submission" date="2020-05" db="EMBL/GenBank/DDBJ databases">
        <authorList>
            <person name="Chiriac C."/>
            <person name="Salcher M."/>
            <person name="Ghai R."/>
            <person name="Kavagutti S V."/>
        </authorList>
    </citation>
    <scope>NUCLEOTIDE SEQUENCE</scope>
</reference>
<dbReference type="EMBL" id="CAEZTU010000007">
    <property type="protein sequence ID" value="CAB4571469.1"/>
    <property type="molecule type" value="Genomic_DNA"/>
</dbReference>
<dbReference type="PANTHER" id="PTHR42307">
    <property type="entry name" value="PUP DEAMIDASE/DEPUPYLASE"/>
    <property type="match status" value="1"/>
</dbReference>
<sequence length="497" mass="56287">MGIENEYGITSAKNTDPVTLSNRIVLAYAKHKYPNINIRWDYDVENPLRDARGFDLSRSDADFSLLTDEDQSIPNIVLPNGARFYVDHAHPEYSSPEVLTPTEVVKWDLAGERVMQIAVSLDSQIYPQDPIRIFKNNVDNKGASYGTHENYMTQRVTEFKNLVSGLTPHFVTRQIYCGAGRIGINQDSSKKGFQISQRADYIEAHVGLETTLRRPIINTRDEPHCDSKINRRLHVIIGDANMSDFATILKFGSTSLILGMIENDFADFSEVEIERPVEVIKEVSQDVDLEKIYSLTNGKKMSALDIQWWYLEKASQYVKSIGIDSESKLVLEFWEEALTGLGNDKHKLSDRIDWIAKQNLITTYIDDKGFSIDDPIVEAIDIKYSEITAANGIAQILRNNNRLKRYLTNEQIDDAIDEPPASTRAWFRGKVLSKFPDSVSAASWDSVTLDLDKTEPLLRISTTDPLRGTKELAEEILESSNNVQELANLIRKNPHVN</sequence>
<dbReference type="GO" id="GO:0010498">
    <property type="term" value="P:proteasomal protein catabolic process"/>
    <property type="evidence" value="ECO:0007669"/>
    <property type="project" value="InterPro"/>
</dbReference>
<dbReference type="GO" id="GO:0008233">
    <property type="term" value="F:peptidase activity"/>
    <property type="evidence" value="ECO:0007669"/>
    <property type="project" value="InterPro"/>
</dbReference>
<dbReference type="GO" id="GO:0005524">
    <property type="term" value="F:ATP binding"/>
    <property type="evidence" value="ECO:0007669"/>
    <property type="project" value="TreeGrafter"/>
</dbReference>
<dbReference type="PIRSF" id="PIRSF018077">
    <property type="entry name" value="UCP018077"/>
    <property type="match status" value="1"/>
</dbReference>
<protein>
    <submittedName>
        <fullName evidence="2">Unannotated protein</fullName>
    </submittedName>
</protein>
<dbReference type="NCBIfam" id="TIGR03688">
    <property type="entry name" value="depupylase_Dop"/>
    <property type="match status" value="1"/>
</dbReference>
<dbReference type="InterPro" id="IPR004347">
    <property type="entry name" value="Pup_ligase/deamidase"/>
</dbReference>
<dbReference type="PANTHER" id="PTHR42307:SF2">
    <property type="entry name" value="PUP DEAMIDASE_DEPUPYLASE"/>
    <property type="match status" value="1"/>
</dbReference>
<gene>
    <name evidence="2" type="ORF">UFOPK1740_00268</name>
</gene>
<dbReference type="InterPro" id="IPR022366">
    <property type="entry name" value="Pup_deamidase"/>
</dbReference>
<evidence type="ECO:0000313" key="2">
    <source>
        <dbReference type="EMBL" id="CAB4571469.1"/>
    </source>
</evidence>
<comment type="similarity">
    <text evidence="1">Belongs to the Pup ligase/Pup deamidase family. Pup deamidase subfamily.</text>
</comment>
<proteinExistence type="inferred from homology"/>
<organism evidence="2">
    <name type="scientific">freshwater metagenome</name>
    <dbReference type="NCBI Taxonomy" id="449393"/>
    <lineage>
        <taxon>unclassified sequences</taxon>
        <taxon>metagenomes</taxon>
        <taxon>ecological metagenomes</taxon>
    </lineage>
</organism>
<dbReference type="GO" id="GO:0016811">
    <property type="term" value="F:hydrolase activity, acting on carbon-nitrogen (but not peptide) bonds, in linear amides"/>
    <property type="evidence" value="ECO:0007669"/>
    <property type="project" value="InterPro"/>
</dbReference>
<accession>A0A6J6E886</accession>
<dbReference type="AlphaFoldDB" id="A0A6J6E886"/>
<dbReference type="GO" id="GO:0070490">
    <property type="term" value="P:protein pupylation"/>
    <property type="evidence" value="ECO:0007669"/>
    <property type="project" value="TreeGrafter"/>
</dbReference>
<dbReference type="Pfam" id="PF03136">
    <property type="entry name" value="Pup_ligase"/>
    <property type="match status" value="1"/>
</dbReference>
<dbReference type="GO" id="GO:0019941">
    <property type="term" value="P:modification-dependent protein catabolic process"/>
    <property type="evidence" value="ECO:0007669"/>
    <property type="project" value="InterPro"/>
</dbReference>